<dbReference type="EMBL" id="CP143810">
    <property type="protein sequence ID" value="WVO21888.1"/>
    <property type="molecule type" value="Genomic_DNA"/>
</dbReference>
<organism evidence="1 2">
    <name type="scientific">Cryptococcus decagattii</name>
    <dbReference type="NCBI Taxonomy" id="1859122"/>
    <lineage>
        <taxon>Eukaryota</taxon>
        <taxon>Fungi</taxon>
        <taxon>Dikarya</taxon>
        <taxon>Basidiomycota</taxon>
        <taxon>Agaricomycotina</taxon>
        <taxon>Tremellomycetes</taxon>
        <taxon>Tremellales</taxon>
        <taxon>Cryptococcaceae</taxon>
        <taxon>Cryptococcus</taxon>
        <taxon>Cryptococcus gattii species complex</taxon>
    </lineage>
</organism>
<reference evidence="1 2" key="1">
    <citation type="submission" date="2024-01" db="EMBL/GenBank/DDBJ databases">
        <title>Comparative genomics of Cryptococcus and Kwoniella reveals pathogenesis evolution and contrasting modes of karyotype evolution via chromosome fusion or intercentromeric recombination.</title>
        <authorList>
            <person name="Coelho M.A."/>
            <person name="David-Palma M."/>
            <person name="Shea T."/>
            <person name="Bowers K."/>
            <person name="McGinley-Smith S."/>
            <person name="Mohammad A.W."/>
            <person name="Gnirke A."/>
            <person name="Yurkov A.M."/>
            <person name="Nowrousian M."/>
            <person name="Sun S."/>
            <person name="Cuomo C.A."/>
            <person name="Heitman J."/>
        </authorList>
    </citation>
    <scope>NUCLEOTIDE SEQUENCE [LARGE SCALE GENOMIC DNA]</scope>
    <source>
        <strain evidence="1 2">7685027</strain>
    </source>
</reference>
<proteinExistence type="predicted"/>
<gene>
    <name evidence="1" type="ORF">IAS62_003208</name>
</gene>
<dbReference type="Proteomes" id="UP001432216">
    <property type="component" value="Chromosome 5"/>
</dbReference>
<name>A0ABZ2AXE0_9TREE</name>
<evidence type="ECO:0000313" key="1">
    <source>
        <dbReference type="EMBL" id="WVO21888.1"/>
    </source>
</evidence>
<sequence>MSLFRRDKILSLYFPKPPTIQLFLLQSFFFSTPSPFSTQKSTRTWDTGEIQGDAQLFSILIRLYSR</sequence>
<accession>A0ABZ2AXE0</accession>
<evidence type="ECO:0000313" key="2">
    <source>
        <dbReference type="Proteomes" id="UP001432216"/>
    </source>
</evidence>
<dbReference type="GeneID" id="89989981"/>
<keyword evidence="2" id="KW-1185">Reference proteome</keyword>
<protein>
    <submittedName>
        <fullName evidence="1">Uncharacterized protein</fullName>
    </submittedName>
</protein>
<dbReference type="RefSeq" id="XP_064721127.1">
    <property type="nucleotide sequence ID" value="XM_064865055.1"/>
</dbReference>